<name>A0A6H0XS59_9PEZI</name>
<feature type="domain" description="DH" evidence="2">
    <location>
        <begin position="1"/>
        <end position="126"/>
    </location>
</feature>
<reference evidence="3 4" key="1">
    <citation type="journal article" date="2016" name="Sci. Rep.">
        <title>Peltaster fructicola genome reveals evolution from an invasive phytopathogen to an ectophytic parasite.</title>
        <authorList>
            <person name="Xu C."/>
            <person name="Chen H."/>
            <person name="Gleason M.L."/>
            <person name="Xu J.R."/>
            <person name="Liu H."/>
            <person name="Zhang R."/>
            <person name="Sun G."/>
        </authorList>
    </citation>
    <scope>NUCLEOTIDE SEQUENCE [LARGE SCALE GENOMIC DNA]</scope>
    <source>
        <strain evidence="3 4">LNHT1506</strain>
    </source>
</reference>
<organism evidence="3 4">
    <name type="scientific">Peltaster fructicola</name>
    <dbReference type="NCBI Taxonomy" id="286661"/>
    <lineage>
        <taxon>Eukaryota</taxon>
        <taxon>Fungi</taxon>
        <taxon>Dikarya</taxon>
        <taxon>Ascomycota</taxon>
        <taxon>Pezizomycotina</taxon>
        <taxon>Dothideomycetes</taxon>
        <taxon>Dothideomycetes incertae sedis</taxon>
        <taxon>Peltaster</taxon>
    </lineage>
</organism>
<proteinExistence type="predicted"/>
<dbReference type="GO" id="GO:0005085">
    <property type="term" value="F:guanyl-nucleotide exchange factor activity"/>
    <property type="evidence" value="ECO:0007669"/>
    <property type="project" value="InterPro"/>
</dbReference>
<feature type="region of interest" description="Disordered" evidence="1">
    <location>
        <begin position="404"/>
        <end position="440"/>
    </location>
</feature>
<gene>
    <name evidence="3" type="ORF">AMS68_003008</name>
</gene>
<sequence length="578" mass="63782">MRAVAAAFCAYLPRFAVYDAFGAKYEMIKQDVVQTQGLVSSWPDFDRAIEALSTTLNPMKSREANKRKALTIKDLLIKPIQRLPRYELLFAELSRLTPVCDDPVAHALVEDVRSQLSEACRSMNSAKDNPIHMRTLETTWLLGERLTFSKQVPKAIFLHLLGEVLLCGCLHVTYRSKGEFMKGTYMVCIMFSTTMVLASIALDDPSKYSVLAGISLATTVIEETDNGKGLQCHTAPHTCSAAEAKIWRTHLGQGIASQGKAVGEHASNVVQFHSPLTAEMKSISAAFGKPGSFVRRMSVHRSATVGPNTDLNQVMIKNTQAVKETMTTSNATLQLPRSQSTATPSHVQTLAPRRVDRIRLESLLVDVWSPALPYPGMTVRRTDQWKGSADQIMRKLSIASLANSFHSTKRNGSHTSMTRLHKESESSKNTSRGKYSAVENKKPARLPLSELLPADFELQNVPQNKRKNALRALTMTIERPFSPFLGNSESSLRRAQSVRDRCDAVTIPKTDLTSTVGESCARPATTEWRTNDSREPAICEDTVPLSNTQAVGNPQVAIAAESSQKKVKGKGRLRRLFG</sequence>
<evidence type="ECO:0000313" key="4">
    <source>
        <dbReference type="Proteomes" id="UP000503462"/>
    </source>
</evidence>
<dbReference type="SUPFAM" id="SSF48065">
    <property type="entry name" value="DBL homology domain (DH-domain)"/>
    <property type="match status" value="1"/>
</dbReference>
<dbReference type="PROSITE" id="PS50010">
    <property type="entry name" value="DH_2"/>
    <property type="match status" value="1"/>
</dbReference>
<keyword evidence="4" id="KW-1185">Reference proteome</keyword>
<evidence type="ECO:0000313" key="3">
    <source>
        <dbReference type="EMBL" id="QIW97490.1"/>
    </source>
</evidence>
<dbReference type="Pfam" id="PF00621">
    <property type="entry name" value="RhoGEF"/>
    <property type="match status" value="1"/>
</dbReference>
<dbReference type="InterPro" id="IPR035899">
    <property type="entry name" value="DBL_dom_sf"/>
</dbReference>
<dbReference type="Gene3D" id="1.20.900.10">
    <property type="entry name" value="Dbl homology (DH) domain"/>
    <property type="match status" value="1"/>
</dbReference>
<protein>
    <recommendedName>
        <fullName evidence="2">DH domain-containing protein</fullName>
    </recommendedName>
</protein>
<dbReference type="AlphaFoldDB" id="A0A6H0XS59"/>
<evidence type="ECO:0000259" key="2">
    <source>
        <dbReference type="PROSITE" id="PS50010"/>
    </source>
</evidence>
<evidence type="ECO:0000256" key="1">
    <source>
        <dbReference type="SAM" id="MobiDB-lite"/>
    </source>
</evidence>
<dbReference type="OrthoDB" id="8059989at2759"/>
<dbReference type="Proteomes" id="UP000503462">
    <property type="component" value="Chromosome 2"/>
</dbReference>
<dbReference type="EMBL" id="CP051140">
    <property type="protein sequence ID" value="QIW97490.1"/>
    <property type="molecule type" value="Genomic_DNA"/>
</dbReference>
<accession>A0A6H0XS59</accession>
<dbReference type="InterPro" id="IPR000219">
    <property type="entry name" value="DH_dom"/>
</dbReference>